<evidence type="ECO:0000313" key="3">
    <source>
        <dbReference type="Proteomes" id="UP000199570"/>
    </source>
</evidence>
<name>A0A1H1JA40_9PSED</name>
<evidence type="ECO:0000313" key="2">
    <source>
        <dbReference type="EMBL" id="SDR46650.1"/>
    </source>
</evidence>
<evidence type="ECO:0000259" key="1">
    <source>
        <dbReference type="Pfam" id="PF20178"/>
    </source>
</evidence>
<proteinExistence type="predicted"/>
<dbReference type="EMBL" id="FNKJ01000004">
    <property type="protein sequence ID" value="SDR46650.1"/>
    <property type="molecule type" value="Genomic_DNA"/>
</dbReference>
<reference evidence="3" key="1">
    <citation type="submission" date="2016-10" db="EMBL/GenBank/DDBJ databases">
        <authorList>
            <person name="Varghese N."/>
            <person name="Submissions S."/>
        </authorList>
    </citation>
    <scope>NUCLEOTIDE SEQUENCE [LARGE SCALE GENOMIC DNA]</scope>
    <source>
        <strain evidence="3">BS3775</strain>
    </source>
</reference>
<feature type="domain" description="Dermonecrotic toxin N-terminal" evidence="1">
    <location>
        <begin position="91"/>
        <end position="353"/>
    </location>
</feature>
<dbReference type="Proteomes" id="UP000199570">
    <property type="component" value="Unassembled WGS sequence"/>
</dbReference>
<gene>
    <name evidence="2" type="ORF">SAMN04490195_6080</name>
</gene>
<keyword evidence="3" id="KW-1185">Reference proteome</keyword>
<organism evidence="2 3">
    <name type="scientific">Pseudomonas moorei</name>
    <dbReference type="NCBI Taxonomy" id="395599"/>
    <lineage>
        <taxon>Bacteria</taxon>
        <taxon>Pseudomonadati</taxon>
        <taxon>Pseudomonadota</taxon>
        <taxon>Gammaproteobacteria</taxon>
        <taxon>Pseudomonadales</taxon>
        <taxon>Pseudomonadaceae</taxon>
        <taxon>Pseudomonas</taxon>
    </lineage>
</organism>
<dbReference type="Pfam" id="PF20178">
    <property type="entry name" value="ToxA_N"/>
    <property type="match status" value="1"/>
</dbReference>
<dbReference type="RefSeq" id="WP_245706761.1">
    <property type="nucleotide sequence ID" value="NZ_FNKJ01000004.1"/>
</dbReference>
<dbReference type="InterPro" id="IPR046673">
    <property type="entry name" value="ToxA_N"/>
</dbReference>
<protein>
    <recommendedName>
        <fullName evidence="1">Dermonecrotic toxin N-terminal domain-containing protein</fullName>
    </recommendedName>
</protein>
<sequence>MIVKKLLLNSERVPETPDIERRESIHSTFINGAIPDWVTSASLQRIGDLRTAPKILPEWSKTASYLEHLAAKDTMQASWQAQSRVDQMLGKLQDVVSFAQPLLTRALNEQYGLMLDVRETFLRLYYPAKTSPWTINVTGGVSSRTVSLIDASLQNFAESEVFTGDSSFITRPDEVGRFEIKKLGITVEQFKALCRTLDIGARYQTYLQSYLMPEEATARALLRKHIIASQQSAMKAAAHLALMKKDIGAEAYLTVLNMVLGKRGIVFDGAPARFYHLNMLDTRLTGVVLIAADIDTPGANVRRVIAYVPHDPEHPLKEYASSVDFVRELTRQLQGNDQASPASRRSYQAFFSRFVDHGQRGHFFAALNAKLWQVTYHGAQPGSSLPAWRETRVERPDLRFTTLSFESDTANRFDGDLWSYLYQRQVDKILSDGRALAVSSADADSAARWAWIENLEKMLTDIMEVALFVATPFVPVLGELMLGYVVYQLVDGVVEGVVELAEGEYVEAAEHLLGVAENLIQLGTLAVGGGLATQVVKPRLSSFLEGARPVTLRTGEQRLWGQNLRPYQQQNLRLAADSKPDLYGLHQHQGRQILPLDDGHFELKVDSRTGKHRVQHPTRPEAYQPVAESNGTGAFVIEGEKPHAWDADTLIKRLGPSVEGLTDRLGEIRTVSRADIGALVRMYADNERAIPLLSDTVTRFSIDRDIHTFIRNIGSARAQDYLQADPLWQFQLLDGLWPGRAIELKGADGRVLYAIGAGEEPVSFPADQAADTDLIDTLLLLLDDAQTRQLLGDEPDAAVGSRMQNAERLRRQLAKRAEQRKASLFDRRYRSVERAVSAEARFIQDQVAGLPGVVAQELLALARPEELQALKLRRLPERLEGFAHWALRDVRISRAYEGFYLESVDNSDFDALALHSLENLPGWNADVRIELRHYRFDGKKLDSIGRDDAAIRRTLVVSDNGFFQACDEQGDVLHSGGDLFTSILQALPDAERNALQIQIGQGPALKAALRQHALKPYRLLSVLSDLPELKAPTFDPAIMRLRGGAPAQASELAQLQKVEQDCLEFVNGAFHPSVPPIARYDYLRGLKLMYDSLSLDCWDSLWHGLSKANGEGPEANLRTVQSIEVLPDLKKLMSPEQYDALIGRLFTEDGLVALTESERNLGAHARNLEQTGRLEAYQTLQRAVRDNTPTSSERWVELEKYADKVRSVVTTAAQPTEVTPQVMANLRQAQRAIYRARELLPLSGNQLPGIWENGGSAIAKIKGLRGLDLQEGEFTARLTIAEHARKAIEIKGGNCSENSKVTFALLASQPRVSRVHLVKATAFDHQYVVIGDDLTNLKQLVVADSWPEFPVAHTADNGYFQFELPPIETLEPGPASAEFAFINDVPAGRAALPEVSQSNTFRQIKINKLYKSGAYAQFTSLKALGTQYSLPGEVGVSFERLPVSVIEKRILSWEGYNQAFRDLLAEEPAIEPPTQ</sequence>
<accession>A0A1H1JA40</accession>